<proteinExistence type="predicted"/>
<dbReference type="AlphaFoldDB" id="A0A383EXA3"/>
<dbReference type="EMBL" id="UINC01229698">
    <property type="protein sequence ID" value="SVE61507.1"/>
    <property type="molecule type" value="Genomic_DNA"/>
</dbReference>
<sequence>MINFQRIFGEPESREDKLRRMWTRIYEADQLRKHEEIRLEDDSLDQIL</sequence>
<accession>A0A383EXA3</accession>
<name>A0A383EXA3_9ZZZZ</name>
<gene>
    <name evidence="1" type="ORF">METZ01_LOCUS514361</name>
</gene>
<protein>
    <submittedName>
        <fullName evidence="1">Uncharacterized protein</fullName>
    </submittedName>
</protein>
<reference evidence="1" key="1">
    <citation type="submission" date="2018-05" db="EMBL/GenBank/DDBJ databases">
        <authorList>
            <person name="Lanie J.A."/>
            <person name="Ng W.-L."/>
            <person name="Kazmierczak K.M."/>
            <person name="Andrzejewski T.M."/>
            <person name="Davidsen T.M."/>
            <person name="Wayne K.J."/>
            <person name="Tettelin H."/>
            <person name="Glass J.I."/>
            <person name="Rusch D."/>
            <person name="Podicherti R."/>
            <person name="Tsui H.-C.T."/>
            <person name="Winkler M.E."/>
        </authorList>
    </citation>
    <scope>NUCLEOTIDE SEQUENCE</scope>
</reference>
<evidence type="ECO:0000313" key="1">
    <source>
        <dbReference type="EMBL" id="SVE61507.1"/>
    </source>
</evidence>
<organism evidence="1">
    <name type="scientific">marine metagenome</name>
    <dbReference type="NCBI Taxonomy" id="408172"/>
    <lineage>
        <taxon>unclassified sequences</taxon>
        <taxon>metagenomes</taxon>
        <taxon>ecological metagenomes</taxon>
    </lineage>
</organism>